<keyword evidence="3" id="KW-1185">Reference proteome</keyword>
<feature type="domain" description="NADP-dependent oxidoreductase" evidence="1">
    <location>
        <begin position="5"/>
        <end position="265"/>
    </location>
</feature>
<evidence type="ECO:0000313" key="2">
    <source>
        <dbReference type="EMBL" id="PXY02995.1"/>
    </source>
</evidence>
<gene>
    <name evidence="2" type="ORF">DF185_02565</name>
</gene>
<dbReference type="InterPro" id="IPR036812">
    <property type="entry name" value="NAD(P)_OxRdtase_dom_sf"/>
</dbReference>
<dbReference type="AlphaFoldDB" id="A0A2V4A280"/>
<organism evidence="2 3">
    <name type="scientific">Marinifilum breve</name>
    <dbReference type="NCBI Taxonomy" id="2184082"/>
    <lineage>
        <taxon>Bacteria</taxon>
        <taxon>Pseudomonadati</taxon>
        <taxon>Bacteroidota</taxon>
        <taxon>Bacteroidia</taxon>
        <taxon>Marinilabiliales</taxon>
        <taxon>Marinifilaceae</taxon>
    </lineage>
</organism>
<dbReference type="RefSeq" id="WP_110359152.1">
    <property type="nucleotide sequence ID" value="NZ_QFLI01000001.1"/>
</dbReference>
<evidence type="ECO:0000313" key="3">
    <source>
        <dbReference type="Proteomes" id="UP000248079"/>
    </source>
</evidence>
<dbReference type="PANTHER" id="PTHR43312">
    <property type="entry name" value="D-THREO-ALDOSE 1-DEHYDROGENASE"/>
    <property type="match status" value="1"/>
</dbReference>
<dbReference type="CDD" id="cd19097">
    <property type="entry name" value="AKR_unchar"/>
    <property type="match status" value="1"/>
</dbReference>
<protein>
    <recommendedName>
        <fullName evidence="1">NADP-dependent oxidoreductase domain-containing protein</fullName>
    </recommendedName>
</protein>
<dbReference type="PANTHER" id="PTHR43312:SF1">
    <property type="entry name" value="NADP-DEPENDENT OXIDOREDUCTASE DOMAIN-CONTAINING PROTEIN"/>
    <property type="match status" value="1"/>
</dbReference>
<dbReference type="OrthoDB" id="9773828at2"/>
<dbReference type="InterPro" id="IPR023210">
    <property type="entry name" value="NADP_OxRdtase_dom"/>
</dbReference>
<sequence length="287" mass="33053">MSRFGIGTVQFGLDYGVNNTLGKPSITTVKEILNCASLNGINCLDTARDYGDSEAVIGDCTNEFVKSFDVVTKITAKSIEEFNTKVKDSLFHLKSNKLYGLLFHNFNDFKENEDLWIAATKLKEDGVVKKIGFSLYSPDQIDWLIKKSVCFDIVQVPFNIFDRRFESYFKLLKNMSVEVHVRSIFLQGLFFMEENKLPDHFLPVKNKIRLLHKISEKYSLSIAHICLWFGLLHTNIDKIIVGINSLKDLQRNLSILSDYKYSEDLLNDLIELEVYDEKILSPVNWKL</sequence>
<dbReference type="Proteomes" id="UP000248079">
    <property type="component" value="Unassembled WGS sequence"/>
</dbReference>
<dbReference type="Gene3D" id="3.20.20.100">
    <property type="entry name" value="NADP-dependent oxidoreductase domain"/>
    <property type="match status" value="1"/>
</dbReference>
<reference evidence="2 3" key="1">
    <citation type="submission" date="2018-05" db="EMBL/GenBank/DDBJ databases">
        <title>Marinifilum breve JC075T sp. nov., a marine bacterium isolated from Yongle Blue Hole in the South China Sea.</title>
        <authorList>
            <person name="Fu T."/>
        </authorList>
    </citation>
    <scope>NUCLEOTIDE SEQUENCE [LARGE SCALE GENOMIC DNA]</scope>
    <source>
        <strain evidence="2 3">JC075</strain>
    </source>
</reference>
<dbReference type="SUPFAM" id="SSF51430">
    <property type="entry name" value="NAD(P)-linked oxidoreductase"/>
    <property type="match status" value="1"/>
</dbReference>
<proteinExistence type="predicted"/>
<evidence type="ECO:0000259" key="1">
    <source>
        <dbReference type="Pfam" id="PF00248"/>
    </source>
</evidence>
<dbReference type="Pfam" id="PF00248">
    <property type="entry name" value="Aldo_ket_red"/>
    <property type="match status" value="1"/>
</dbReference>
<dbReference type="EMBL" id="QFLI01000001">
    <property type="protein sequence ID" value="PXY02995.1"/>
    <property type="molecule type" value="Genomic_DNA"/>
</dbReference>
<comment type="caution">
    <text evidence="2">The sequence shown here is derived from an EMBL/GenBank/DDBJ whole genome shotgun (WGS) entry which is preliminary data.</text>
</comment>
<name>A0A2V4A280_9BACT</name>
<accession>A0A2V4A280</accession>
<dbReference type="InterPro" id="IPR053135">
    <property type="entry name" value="AKR2_Oxidoreductase"/>
</dbReference>